<feature type="compositionally biased region" description="Basic and acidic residues" evidence="1">
    <location>
        <begin position="167"/>
        <end position="176"/>
    </location>
</feature>
<sequence>MPDQKTQTQEVTTNPMPTTAPALGDETSEQTATATAAPEADVQVEQPNTTSPTTSQPPAAPSPAKAPNPHSKPCALCHVPKDVLIRCQIDASKKWLLICTGKCWREVSGGVVDGDRAHPDYKYGGMWKNKYEVASAKIKGKARVENEAGRYMKSSEHRRWGRSTKGKNKDSSRVVWDEGTEGGEEMEGWDEVDNLGMEEEILSA</sequence>
<dbReference type="AlphaFoldDB" id="A0A3D8SM81"/>
<feature type="compositionally biased region" description="Acidic residues" evidence="1">
    <location>
        <begin position="178"/>
        <end position="187"/>
    </location>
</feature>
<evidence type="ECO:0000313" key="3">
    <source>
        <dbReference type="Proteomes" id="UP000256328"/>
    </source>
</evidence>
<accession>A0A3D8SM81</accession>
<gene>
    <name evidence="2" type="ORF">BP5796_03127</name>
</gene>
<reference evidence="2 3" key="1">
    <citation type="journal article" date="2018" name="IMA Fungus">
        <title>IMA Genome-F 9: Draft genome sequence of Annulohypoxylon stygium, Aspergillus mulundensis, Berkeleyomyces basicola (syn. Thielaviopsis basicola), Ceratocystis smalleyi, two Cercospora beticola strains, Coleophoma cylindrospora, Fusarium fracticaudum, Phialophora cf. hyalina, and Morchella septimelata.</title>
        <authorList>
            <person name="Wingfield B.D."/>
            <person name="Bills G.F."/>
            <person name="Dong Y."/>
            <person name="Huang W."/>
            <person name="Nel W.J."/>
            <person name="Swalarsk-Parry B.S."/>
            <person name="Vaghefi N."/>
            <person name="Wilken P.M."/>
            <person name="An Z."/>
            <person name="de Beer Z.W."/>
            <person name="De Vos L."/>
            <person name="Chen L."/>
            <person name="Duong T.A."/>
            <person name="Gao Y."/>
            <person name="Hammerbacher A."/>
            <person name="Kikkert J.R."/>
            <person name="Li Y."/>
            <person name="Li H."/>
            <person name="Li K."/>
            <person name="Li Q."/>
            <person name="Liu X."/>
            <person name="Ma X."/>
            <person name="Naidoo K."/>
            <person name="Pethybridge S.J."/>
            <person name="Sun J."/>
            <person name="Steenkamp E.T."/>
            <person name="van der Nest M.A."/>
            <person name="van Wyk S."/>
            <person name="Wingfield M.J."/>
            <person name="Xiong C."/>
            <person name="Yue Q."/>
            <person name="Zhang X."/>
        </authorList>
    </citation>
    <scope>NUCLEOTIDE SEQUENCE [LARGE SCALE GENOMIC DNA]</scope>
    <source>
        <strain evidence="2 3">BP5796</strain>
    </source>
</reference>
<dbReference type="Proteomes" id="UP000256328">
    <property type="component" value="Unassembled WGS sequence"/>
</dbReference>
<organism evidence="2 3">
    <name type="scientific">Coleophoma crateriformis</name>
    <dbReference type="NCBI Taxonomy" id="565419"/>
    <lineage>
        <taxon>Eukaryota</taxon>
        <taxon>Fungi</taxon>
        <taxon>Dikarya</taxon>
        <taxon>Ascomycota</taxon>
        <taxon>Pezizomycotina</taxon>
        <taxon>Leotiomycetes</taxon>
        <taxon>Helotiales</taxon>
        <taxon>Dermateaceae</taxon>
        <taxon>Coleophoma</taxon>
    </lineage>
</organism>
<keyword evidence="3" id="KW-1185">Reference proteome</keyword>
<name>A0A3D8SM81_9HELO</name>
<feature type="compositionally biased region" description="Polar residues" evidence="1">
    <location>
        <begin position="1"/>
        <end position="17"/>
    </location>
</feature>
<dbReference type="EMBL" id="PDLN01000004">
    <property type="protein sequence ID" value="RDW87433.1"/>
    <property type="molecule type" value="Genomic_DNA"/>
</dbReference>
<evidence type="ECO:0000313" key="2">
    <source>
        <dbReference type="EMBL" id="RDW87433.1"/>
    </source>
</evidence>
<feature type="compositionally biased region" description="Low complexity" evidence="1">
    <location>
        <begin position="46"/>
        <end position="57"/>
    </location>
</feature>
<feature type="region of interest" description="Disordered" evidence="1">
    <location>
        <begin position="1"/>
        <end position="70"/>
    </location>
</feature>
<dbReference type="OrthoDB" id="537467at2759"/>
<feature type="region of interest" description="Disordered" evidence="1">
    <location>
        <begin position="155"/>
        <end position="187"/>
    </location>
</feature>
<protein>
    <submittedName>
        <fullName evidence="2">Uncharacterized protein</fullName>
    </submittedName>
</protein>
<evidence type="ECO:0000256" key="1">
    <source>
        <dbReference type="SAM" id="MobiDB-lite"/>
    </source>
</evidence>
<comment type="caution">
    <text evidence="2">The sequence shown here is derived from an EMBL/GenBank/DDBJ whole genome shotgun (WGS) entry which is preliminary data.</text>
</comment>
<proteinExistence type="predicted"/>